<dbReference type="GO" id="GO:0005737">
    <property type="term" value="C:cytoplasm"/>
    <property type="evidence" value="ECO:0007669"/>
    <property type="project" value="TreeGrafter"/>
</dbReference>
<dbReference type="InterPro" id="IPR002398">
    <property type="entry name" value="Pept_C14"/>
</dbReference>
<dbReference type="Pfam" id="PF00656">
    <property type="entry name" value="Peptidase_C14"/>
    <property type="match status" value="1"/>
</dbReference>
<dbReference type="EMBL" id="ASPP01009251">
    <property type="protein sequence ID" value="ETO24381.1"/>
    <property type="molecule type" value="Genomic_DNA"/>
</dbReference>
<name>X6NEL2_RETFI</name>
<dbReference type="Proteomes" id="UP000023152">
    <property type="component" value="Unassembled WGS sequence"/>
</dbReference>
<dbReference type="AlphaFoldDB" id="X6NEL2"/>
<dbReference type="PANTHER" id="PTHR10454">
    <property type="entry name" value="CASPASE"/>
    <property type="match status" value="1"/>
</dbReference>
<comment type="caution">
    <text evidence="3">The sequence shown here is derived from an EMBL/GenBank/DDBJ whole genome shotgun (WGS) entry which is preliminary data.</text>
</comment>
<dbReference type="OrthoDB" id="6097640at2759"/>
<gene>
    <name evidence="3" type="ORF">RFI_12776</name>
</gene>
<protein>
    <recommendedName>
        <fullName evidence="2">Caspase family p20 domain-containing protein</fullName>
    </recommendedName>
</protein>
<dbReference type="SUPFAM" id="SSF52129">
    <property type="entry name" value="Caspase-like"/>
    <property type="match status" value="1"/>
</dbReference>
<dbReference type="PROSITE" id="PS50208">
    <property type="entry name" value="CASPASE_P20"/>
    <property type="match status" value="1"/>
</dbReference>
<dbReference type="InterPro" id="IPR011600">
    <property type="entry name" value="Pept_C14_caspase"/>
</dbReference>
<dbReference type="InterPro" id="IPR001309">
    <property type="entry name" value="Pept_C14_p20"/>
</dbReference>
<dbReference type="InterPro" id="IPR015917">
    <property type="entry name" value="Pept_C14A"/>
</dbReference>
<evidence type="ECO:0000313" key="3">
    <source>
        <dbReference type="EMBL" id="ETO24381.1"/>
    </source>
</evidence>
<proteinExistence type="inferred from homology"/>
<sequence length="304" mass="34847">MNLGIQVFDSSDRTLIASDEQIKHAFAHQKKETLFFAHWKNRDNKLPLKVIQNALGMVNFKQIFQDELRYDYICNKSSQMTQSDVHEFIDNIIVNHKLRRNTNNYDALIMIICGHGDDNNMFVTSDGKQVSIDKIRSKFDGEEMPSLKGCPKIFFVDVCRGKNIPKCQVQSTTAPIRGFTQVPLNAHRDDDFFTIWSTTKGHIVSDLSLFSSLLKSTIVAMYKTLSLDQMLRKIRTELRSTKCGEWYCIESQDTTSVEICCALSFLVNLTYVKKKKSRSIEKIGKSTLYNIENQCLESVVQVSL</sequence>
<evidence type="ECO:0000256" key="1">
    <source>
        <dbReference type="ARBA" id="ARBA00010134"/>
    </source>
</evidence>
<reference evidence="3 4" key="1">
    <citation type="journal article" date="2013" name="Curr. Biol.">
        <title>The Genome of the Foraminiferan Reticulomyxa filosa.</title>
        <authorList>
            <person name="Glockner G."/>
            <person name="Hulsmann N."/>
            <person name="Schleicher M."/>
            <person name="Noegel A.A."/>
            <person name="Eichinger L."/>
            <person name="Gallinger C."/>
            <person name="Pawlowski J."/>
            <person name="Sierra R."/>
            <person name="Euteneuer U."/>
            <person name="Pillet L."/>
            <person name="Moustafa A."/>
            <person name="Platzer M."/>
            <person name="Groth M."/>
            <person name="Szafranski K."/>
            <person name="Schliwa M."/>
        </authorList>
    </citation>
    <scope>NUCLEOTIDE SEQUENCE [LARGE SCALE GENOMIC DNA]</scope>
</reference>
<dbReference type="GO" id="GO:0004197">
    <property type="term" value="F:cysteine-type endopeptidase activity"/>
    <property type="evidence" value="ECO:0007669"/>
    <property type="project" value="InterPro"/>
</dbReference>
<dbReference type="PANTHER" id="PTHR10454:SF210">
    <property type="entry name" value="CASPASE-2"/>
    <property type="match status" value="1"/>
</dbReference>
<dbReference type="SMART" id="SM00115">
    <property type="entry name" value="CASc"/>
    <property type="match status" value="1"/>
</dbReference>
<accession>X6NEL2</accession>
<evidence type="ECO:0000259" key="2">
    <source>
        <dbReference type="PROSITE" id="PS50208"/>
    </source>
</evidence>
<dbReference type="InterPro" id="IPR029030">
    <property type="entry name" value="Caspase-like_dom_sf"/>
</dbReference>
<keyword evidence="4" id="KW-1185">Reference proteome</keyword>
<evidence type="ECO:0000313" key="4">
    <source>
        <dbReference type="Proteomes" id="UP000023152"/>
    </source>
</evidence>
<organism evidence="3 4">
    <name type="scientific">Reticulomyxa filosa</name>
    <dbReference type="NCBI Taxonomy" id="46433"/>
    <lineage>
        <taxon>Eukaryota</taxon>
        <taxon>Sar</taxon>
        <taxon>Rhizaria</taxon>
        <taxon>Retaria</taxon>
        <taxon>Foraminifera</taxon>
        <taxon>Monothalamids</taxon>
        <taxon>Reticulomyxidae</taxon>
        <taxon>Reticulomyxa</taxon>
    </lineage>
</organism>
<feature type="domain" description="Caspase family p20" evidence="2">
    <location>
        <begin position="78"/>
        <end position="163"/>
    </location>
</feature>
<dbReference type="Gene3D" id="3.40.50.1460">
    <property type="match status" value="1"/>
</dbReference>
<comment type="similarity">
    <text evidence="1">Belongs to the peptidase C14A family.</text>
</comment>
<dbReference type="GO" id="GO:0006508">
    <property type="term" value="P:proteolysis"/>
    <property type="evidence" value="ECO:0007669"/>
    <property type="project" value="InterPro"/>
</dbReference>